<keyword evidence="1" id="KW-0732">Signal</keyword>
<dbReference type="Proteomes" id="UP000326458">
    <property type="component" value="Unassembled WGS sequence"/>
</dbReference>
<comment type="caution">
    <text evidence="2">The sequence shown here is derived from an EMBL/GenBank/DDBJ whole genome shotgun (WGS) entry which is preliminary data.</text>
</comment>
<proteinExistence type="predicted"/>
<dbReference type="EMBL" id="VCEA01000001">
    <property type="protein sequence ID" value="KAB0365734.1"/>
    <property type="molecule type" value="Genomic_DNA"/>
</dbReference>
<protein>
    <submittedName>
        <fullName evidence="2">Uncharacterized protein</fullName>
    </submittedName>
</protein>
<dbReference type="AlphaFoldDB" id="A0A5N3WW53"/>
<accession>A0A5N3WW53</accession>
<organism evidence="2 3">
    <name type="scientific">Muntiacus muntjak</name>
    <name type="common">Barking deer</name>
    <name type="synonym">Indian muntjac</name>
    <dbReference type="NCBI Taxonomy" id="9888"/>
    <lineage>
        <taxon>Eukaryota</taxon>
        <taxon>Metazoa</taxon>
        <taxon>Chordata</taxon>
        <taxon>Craniata</taxon>
        <taxon>Vertebrata</taxon>
        <taxon>Euteleostomi</taxon>
        <taxon>Mammalia</taxon>
        <taxon>Eutheria</taxon>
        <taxon>Laurasiatheria</taxon>
        <taxon>Artiodactyla</taxon>
        <taxon>Ruminantia</taxon>
        <taxon>Pecora</taxon>
        <taxon>Cervidae</taxon>
        <taxon>Muntiacinae</taxon>
        <taxon>Muntiacus</taxon>
    </lineage>
</organism>
<evidence type="ECO:0000256" key="1">
    <source>
        <dbReference type="SAM" id="SignalP"/>
    </source>
</evidence>
<keyword evidence="3" id="KW-1185">Reference proteome</keyword>
<feature type="chain" id="PRO_5024407102" evidence="1">
    <location>
        <begin position="18"/>
        <end position="58"/>
    </location>
</feature>
<evidence type="ECO:0000313" key="2">
    <source>
        <dbReference type="EMBL" id="KAB0365734.1"/>
    </source>
</evidence>
<name>A0A5N3WW53_MUNMU</name>
<evidence type="ECO:0000313" key="3">
    <source>
        <dbReference type="Proteomes" id="UP000326458"/>
    </source>
</evidence>
<sequence length="58" mass="6635">MDCARLWLGLLMPAVAALDFSYHHQPEMEAFLKNVAQNYSSITHLHSIGKSVQVQFCW</sequence>
<dbReference type="SUPFAM" id="SSF53187">
    <property type="entry name" value="Zn-dependent exopeptidases"/>
    <property type="match status" value="1"/>
</dbReference>
<gene>
    <name evidence="2" type="ORF">FD754_009890</name>
</gene>
<feature type="signal peptide" evidence="1">
    <location>
        <begin position="1"/>
        <end position="17"/>
    </location>
</feature>
<dbReference type="Gene3D" id="3.40.630.10">
    <property type="entry name" value="Zn peptidases"/>
    <property type="match status" value="1"/>
</dbReference>
<reference evidence="2 3" key="1">
    <citation type="submission" date="2019-06" db="EMBL/GenBank/DDBJ databases">
        <title>Discovery of a novel chromosome fission-fusion reversal in muntjac.</title>
        <authorList>
            <person name="Mudd A.B."/>
            <person name="Bredeson J.V."/>
            <person name="Baum R."/>
            <person name="Hockemeyer D."/>
            <person name="Rokhsar D.S."/>
        </authorList>
    </citation>
    <scope>NUCLEOTIDE SEQUENCE [LARGE SCALE GENOMIC DNA]</scope>
    <source>
        <strain evidence="2">UTSW_UCB_Mm</strain>
        <tissue evidence="2">Fibroblast cell line</tissue>
    </source>
</reference>